<protein>
    <submittedName>
        <fullName evidence="1">Uncharacterized protein</fullName>
    </submittedName>
</protein>
<name>A0A7C9TRR9_9MICO</name>
<dbReference type="EMBL" id="JAAGWZ010000002">
    <property type="protein sequence ID" value="NEM91502.1"/>
    <property type="molecule type" value="Genomic_DNA"/>
</dbReference>
<gene>
    <name evidence="1" type="ORF">G3T37_09045</name>
</gene>
<evidence type="ECO:0000313" key="1">
    <source>
        <dbReference type="EMBL" id="NEM91502.1"/>
    </source>
</evidence>
<dbReference type="Proteomes" id="UP000479756">
    <property type="component" value="Unassembled WGS sequence"/>
</dbReference>
<accession>A0A7C9TRR9</accession>
<reference evidence="1 2" key="1">
    <citation type="journal article" date="2014" name="Int. J. Syst. Evol. Microbiol.">
        <title>Description of Galbitalea soli gen. nov., sp. nov., and Frondihabitans sucicola sp. nov.</title>
        <authorList>
            <person name="Kim S.J."/>
            <person name="Lim J.M."/>
            <person name="Ahn J.H."/>
            <person name="Weon H.Y."/>
            <person name="Hamada M."/>
            <person name="Suzuki K."/>
            <person name="Ahn T.Y."/>
            <person name="Kwon S.W."/>
        </authorList>
    </citation>
    <scope>NUCLEOTIDE SEQUENCE [LARGE SCALE GENOMIC DNA]</scope>
    <source>
        <strain evidence="1 2">NBRC 108727</strain>
    </source>
</reference>
<comment type="caution">
    <text evidence="1">The sequence shown here is derived from an EMBL/GenBank/DDBJ whole genome shotgun (WGS) entry which is preliminary data.</text>
</comment>
<proteinExistence type="predicted"/>
<keyword evidence="2" id="KW-1185">Reference proteome</keyword>
<dbReference type="RefSeq" id="WP_163473258.1">
    <property type="nucleotide sequence ID" value="NZ_JAAGWZ010000002.1"/>
</dbReference>
<dbReference type="AlphaFoldDB" id="A0A7C9TRR9"/>
<evidence type="ECO:0000313" key="2">
    <source>
        <dbReference type="Proteomes" id="UP000479756"/>
    </source>
</evidence>
<organism evidence="1 2">
    <name type="scientific">Galbitalea soli</name>
    <dbReference type="NCBI Taxonomy" id="1268042"/>
    <lineage>
        <taxon>Bacteria</taxon>
        <taxon>Bacillati</taxon>
        <taxon>Actinomycetota</taxon>
        <taxon>Actinomycetes</taxon>
        <taxon>Micrococcales</taxon>
        <taxon>Microbacteriaceae</taxon>
        <taxon>Galbitalea</taxon>
    </lineage>
</organism>
<sequence length="167" mass="18930">MDESKTKGYFLAATAAGQNDVARLEKHLRSLLRPGQRRIHFTSESDSSRRTLLAALAGLELHVVVYCVRGVPDKIARARCLTALLDDLVDSRAQHVILERDESVEAKDREIILAALRHRRDRSVTYGHAAAHEHPLLWVSDVVAWCCYRGGDWLRRARPMIADIQRL</sequence>